<accession>A0ABQ7WWT6</accession>
<sequence length="76" mass="8249">MEIGPSLGRRGVPSLYTTPFLLFLRAAVEAHRSRFSSSIDNAMEASLKIPPCPLSMSLGGAVVEGRLTLRKMESRS</sequence>
<organism evidence="1 2">
    <name type="scientific">Brassica napus</name>
    <name type="common">Rape</name>
    <dbReference type="NCBI Taxonomy" id="3708"/>
    <lineage>
        <taxon>Eukaryota</taxon>
        <taxon>Viridiplantae</taxon>
        <taxon>Streptophyta</taxon>
        <taxon>Embryophyta</taxon>
        <taxon>Tracheophyta</taxon>
        <taxon>Spermatophyta</taxon>
        <taxon>Magnoliopsida</taxon>
        <taxon>eudicotyledons</taxon>
        <taxon>Gunneridae</taxon>
        <taxon>Pentapetalae</taxon>
        <taxon>rosids</taxon>
        <taxon>malvids</taxon>
        <taxon>Brassicales</taxon>
        <taxon>Brassicaceae</taxon>
        <taxon>Brassiceae</taxon>
        <taxon>Brassica</taxon>
    </lineage>
</organism>
<reference evidence="1 2" key="1">
    <citation type="submission" date="2021-05" db="EMBL/GenBank/DDBJ databases">
        <title>Genome Assembly of Synthetic Allotetraploid Brassica napus Reveals Homoeologous Exchanges between Subgenomes.</title>
        <authorList>
            <person name="Davis J.T."/>
        </authorList>
    </citation>
    <scope>NUCLEOTIDE SEQUENCE [LARGE SCALE GENOMIC DNA]</scope>
    <source>
        <strain evidence="2">cv. Da-Ae</strain>
        <tissue evidence="1">Seedling</tissue>
    </source>
</reference>
<evidence type="ECO:0000313" key="1">
    <source>
        <dbReference type="EMBL" id="KAH0837373.1"/>
    </source>
</evidence>
<proteinExistence type="predicted"/>
<comment type="caution">
    <text evidence="1">The sequence shown here is derived from an EMBL/GenBank/DDBJ whole genome shotgun (WGS) entry which is preliminary data.</text>
</comment>
<dbReference type="EMBL" id="JAGKQM010003042">
    <property type="protein sequence ID" value="KAH0837373.1"/>
    <property type="molecule type" value="Genomic_DNA"/>
</dbReference>
<protein>
    <submittedName>
        <fullName evidence="1">Uncharacterized protein</fullName>
    </submittedName>
</protein>
<dbReference type="Proteomes" id="UP000824890">
    <property type="component" value="Unassembled WGS sequence"/>
</dbReference>
<keyword evidence="2" id="KW-1185">Reference proteome</keyword>
<gene>
    <name evidence="1" type="ORF">HID58_092371</name>
</gene>
<evidence type="ECO:0000313" key="2">
    <source>
        <dbReference type="Proteomes" id="UP000824890"/>
    </source>
</evidence>
<name>A0ABQ7WWT6_BRANA</name>